<dbReference type="RefSeq" id="YP_009227221.1">
    <property type="nucleotide sequence ID" value="NC_029132.1"/>
</dbReference>
<dbReference type="InterPro" id="IPR011009">
    <property type="entry name" value="Kinase-like_dom_sf"/>
</dbReference>
<feature type="compositionally biased region" description="Low complexity" evidence="8">
    <location>
        <begin position="105"/>
        <end position="119"/>
    </location>
</feature>
<dbReference type="SUPFAM" id="SSF56112">
    <property type="entry name" value="Protein kinase-like (PK-like)"/>
    <property type="match status" value="1"/>
</dbReference>
<evidence type="ECO:0000256" key="8">
    <source>
        <dbReference type="SAM" id="MobiDB-lite"/>
    </source>
</evidence>
<feature type="region of interest" description="Disordered" evidence="8">
    <location>
        <begin position="103"/>
        <end position="166"/>
    </location>
</feature>
<dbReference type="CDD" id="cd00180">
    <property type="entry name" value="PKc"/>
    <property type="match status" value="1"/>
</dbReference>
<dbReference type="PANTHER" id="PTHR43671">
    <property type="entry name" value="SERINE/THREONINE-PROTEIN KINASE NEK"/>
    <property type="match status" value="1"/>
</dbReference>
<evidence type="ECO:0000256" key="1">
    <source>
        <dbReference type="ARBA" id="ARBA00012513"/>
    </source>
</evidence>
<evidence type="ECO:0000256" key="7">
    <source>
        <dbReference type="ARBA" id="ARBA00048679"/>
    </source>
</evidence>
<dbReference type="PROSITE" id="PS00108">
    <property type="entry name" value="PROTEIN_KINASE_ST"/>
    <property type="match status" value="1"/>
</dbReference>
<reference evidence="10 11" key="1">
    <citation type="journal article" date="2016" name="BMC Genomics">
        <title>The first genome sequence of a metatherian herpesvirus: Macropodid herpesvirus 1.</title>
        <authorList>
            <person name="Vaz P.K."/>
            <person name="Mahony T.J."/>
            <person name="Hartley C.A."/>
            <person name="Fowler E.V."/>
            <person name="Ficorilli N."/>
            <person name="Lee S.W."/>
            <person name="Gilkerson J.R."/>
            <person name="Browning G.F."/>
            <person name="Devlin J.M."/>
        </authorList>
    </citation>
    <scope>NUCLEOTIDE SEQUENCE [LARGE SCALE GENOMIC DNA]</scope>
    <source>
        <strain evidence="10">MaHV1.3076/08</strain>
    </source>
</reference>
<comment type="catalytic activity">
    <reaction evidence="6">
        <text>L-threonyl-[protein] + ATP = O-phospho-L-threonyl-[protein] + ADP + H(+)</text>
        <dbReference type="Rhea" id="RHEA:46608"/>
        <dbReference type="Rhea" id="RHEA-COMP:11060"/>
        <dbReference type="Rhea" id="RHEA-COMP:11605"/>
        <dbReference type="ChEBI" id="CHEBI:15378"/>
        <dbReference type="ChEBI" id="CHEBI:30013"/>
        <dbReference type="ChEBI" id="CHEBI:30616"/>
        <dbReference type="ChEBI" id="CHEBI:61977"/>
        <dbReference type="ChEBI" id="CHEBI:456216"/>
        <dbReference type="EC" id="2.7.11.1"/>
    </reaction>
</comment>
<feature type="compositionally biased region" description="Basic and acidic residues" evidence="8">
    <location>
        <begin position="138"/>
        <end position="151"/>
    </location>
</feature>
<keyword evidence="2" id="KW-0808">Transferase</keyword>
<keyword evidence="5" id="KW-0067">ATP-binding</keyword>
<evidence type="ECO:0000256" key="5">
    <source>
        <dbReference type="ARBA" id="ARBA00022840"/>
    </source>
</evidence>
<dbReference type="KEGG" id="vg:26828095"/>
<evidence type="ECO:0000313" key="11">
    <source>
        <dbReference type="Proteomes" id="UP000169848"/>
    </source>
</evidence>
<feature type="domain" description="Protein kinase" evidence="9">
    <location>
        <begin position="193"/>
        <end position="480"/>
    </location>
</feature>
<evidence type="ECO:0000256" key="4">
    <source>
        <dbReference type="ARBA" id="ARBA00022777"/>
    </source>
</evidence>
<dbReference type="EC" id="2.7.11.1" evidence="1"/>
<name>A0A0Y0ABM2_9ALPH</name>
<organism evidence="10 11">
    <name type="scientific">Macropodid alphaherpesvirus 1</name>
    <dbReference type="NCBI Taxonomy" id="137443"/>
    <lineage>
        <taxon>Viruses</taxon>
        <taxon>Duplodnaviria</taxon>
        <taxon>Heunggongvirae</taxon>
        <taxon>Peploviricota</taxon>
        <taxon>Herviviricetes</taxon>
        <taxon>Herpesvirales</taxon>
        <taxon>Orthoherpesviridae</taxon>
        <taxon>Alphaherpesvirinae</taxon>
        <taxon>Simplexvirus</taxon>
        <taxon>Simplexvirus macropodidalpha1</taxon>
    </lineage>
</organism>
<dbReference type="InterPro" id="IPR050660">
    <property type="entry name" value="NEK_Ser/Thr_kinase"/>
</dbReference>
<dbReference type="PANTHER" id="PTHR43671:SF103">
    <property type="entry name" value="KINASE, PUTATIVE-RELATED"/>
    <property type="match status" value="1"/>
</dbReference>
<evidence type="ECO:0000259" key="9">
    <source>
        <dbReference type="PROSITE" id="PS50011"/>
    </source>
</evidence>
<protein>
    <recommendedName>
        <fullName evidence="1">non-specific serine/threonine protein kinase</fullName>
        <ecNumber evidence="1">2.7.11.1</ecNumber>
    </recommendedName>
</protein>
<comment type="catalytic activity">
    <reaction evidence="7">
        <text>L-seryl-[protein] + ATP = O-phospho-L-seryl-[protein] + ADP + H(+)</text>
        <dbReference type="Rhea" id="RHEA:17989"/>
        <dbReference type="Rhea" id="RHEA-COMP:9863"/>
        <dbReference type="Rhea" id="RHEA-COMP:11604"/>
        <dbReference type="ChEBI" id="CHEBI:15378"/>
        <dbReference type="ChEBI" id="CHEBI:29999"/>
        <dbReference type="ChEBI" id="CHEBI:30616"/>
        <dbReference type="ChEBI" id="CHEBI:83421"/>
        <dbReference type="ChEBI" id="CHEBI:456216"/>
        <dbReference type="EC" id="2.7.11.1"/>
    </reaction>
</comment>
<accession>A0A0Y0ABM2</accession>
<dbReference type="SMART" id="SM00220">
    <property type="entry name" value="S_TKc"/>
    <property type="match status" value="1"/>
</dbReference>
<dbReference type="GO" id="GO:0004674">
    <property type="term" value="F:protein serine/threonine kinase activity"/>
    <property type="evidence" value="ECO:0007669"/>
    <property type="project" value="UniProtKB-EC"/>
</dbReference>
<dbReference type="Gene3D" id="1.10.510.10">
    <property type="entry name" value="Transferase(Phosphotransferase) domain 1"/>
    <property type="match status" value="1"/>
</dbReference>
<sequence length="482" mass="53476">MLKSLTVSMAEAKIRTPYMRAEPAKRARDSDDVADLSHETFGRGYAVTPRPIIHPHHQAANLYAEASAFRTIHKVLAPQNYRRPSADSSPGELQTSSLLRQSGLSDISTDTTDSDPTSIGSASSMDKSPSLRSAGRVGAEKHSSARISPDRRPRRTRSPLDEGGAVNKIGSKTVRCRRKSPSQLQRIVTDLGFKIHEALTPGAEGCVFVSSHPNYTQRIIVKAGGFLSTKYEAEFLRRLEHPSIVSLIESCQTDDVTCLVLPKYQTDLYSFMALHDNPFTLDDVKAITKQLLGAVEYIHKEGIIHRDIKTENIFLGAIPHVYLGDFGAACVVRGPWATAFHYGIAGTIETNAPEVLSGDPYSPSADIWSIGLVIFEVAVQDTALFLKPPNEEGPPYENQIARIIRQSQIHVDEFPRHAGSRLAMKHRWRAVNNTRKPYTRPAWTRHYHLPLDVEYVVCRALTFDGTCRPTATELLQFPLCQG</sequence>
<evidence type="ECO:0000313" key="10">
    <source>
        <dbReference type="EMBL" id="AMB17022.1"/>
    </source>
</evidence>
<proteinExistence type="predicted"/>
<dbReference type="OrthoDB" id="6268at10239"/>
<dbReference type="PROSITE" id="PS50011">
    <property type="entry name" value="PROTEIN_KINASE_DOM"/>
    <property type="match status" value="1"/>
</dbReference>
<keyword evidence="11" id="KW-1185">Reference proteome</keyword>
<dbReference type="Pfam" id="PF00069">
    <property type="entry name" value="Pkinase"/>
    <property type="match status" value="1"/>
</dbReference>
<evidence type="ECO:0000256" key="6">
    <source>
        <dbReference type="ARBA" id="ARBA00047899"/>
    </source>
</evidence>
<feature type="compositionally biased region" description="Polar residues" evidence="8">
    <location>
        <begin position="120"/>
        <end position="131"/>
    </location>
</feature>
<gene>
    <name evidence="10" type="primary">US3</name>
</gene>
<evidence type="ECO:0000256" key="3">
    <source>
        <dbReference type="ARBA" id="ARBA00022741"/>
    </source>
</evidence>
<dbReference type="InterPro" id="IPR000719">
    <property type="entry name" value="Prot_kinase_dom"/>
</dbReference>
<evidence type="ECO:0000256" key="2">
    <source>
        <dbReference type="ARBA" id="ARBA00022679"/>
    </source>
</evidence>
<dbReference type="Proteomes" id="UP000169848">
    <property type="component" value="Segment"/>
</dbReference>
<dbReference type="EMBL" id="KT594769">
    <property type="protein sequence ID" value="AMB17022.1"/>
    <property type="molecule type" value="Genomic_DNA"/>
</dbReference>
<dbReference type="GO" id="GO:0005524">
    <property type="term" value="F:ATP binding"/>
    <property type="evidence" value="ECO:0007669"/>
    <property type="project" value="UniProtKB-KW"/>
</dbReference>
<dbReference type="InterPro" id="IPR008271">
    <property type="entry name" value="Ser/Thr_kinase_AS"/>
</dbReference>
<keyword evidence="4 10" id="KW-0418">Kinase</keyword>
<dbReference type="GeneID" id="26828095"/>
<keyword evidence="3" id="KW-0547">Nucleotide-binding</keyword>